<comment type="subcellular location">
    <subcellularLocation>
        <location evidence="1">Secreted</location>
    </subcellularLocation>
</comment>
<gene>
    <name evidence="9" type="ORF">B4U79_17668</name>
    <name evidence="8" type="ORF">B4U79_17670</name>
</gene>
<evidence type="ECO:0000313" key="8">
    <source>
        <dbReference type="EMBL" id="RWS09736.1"/>
    </source>
</evidence>
<evidence type="ECO:0000256" key="4">
    <source>
        <dbReference type="ARBA" id="ARBA00022737"/>
    </source>
</evidence>
<accession>A0A3S3NV38</accession>
<dbReference type="InterPro" id="IPR045805">
    <property type="entry name" value="NDNF_C"/>
</dbReference>
<dbReference type="Proteomes" id="UP000285301">
    <property type="component" value="Unassembled WGS sequence"/>
</dbReference>
<feature type="domain" description="Fibronectin type-III" evidence="7">
    <location>
        <begin position="350"/>
        <end position="473"/>
    </location>
</feature>
<dbReference type="InterPro" id="IPR036116">
    <property type="entry name" value="FN3_sf"/>
</dbReference>
<organism evidence="9 10">
    <name type="scientific">Dinothrombium tinctorium</name>
    <dbReference type="NCBI Taxonomy" id="1965070"/>
    <lineage>
        <taxon>Eukaryota</taxon>
        <taxon>Metazoa</taxon>
        <taxon>Ecdysozoa</taxon>
        <taxon>Arthropoda</taxon>
        <taxon>Chelicerata</taxon>
        <taxon>Arachnida</taxon>
        <taxon>Acari</taxon>
        <taxon>Acariformes</taxon>
        <taxon>Trombidiformes</taxon>
        <taxon>Prostigmata</taxon>
        <taxon>Anystina</taxon>
        <taxon>Parasitengona</taxon>
        <taxon>Trombidioidea</taxon>
        <taxon>Trombidiidae</taxon>
        <taxon>Dinothrombium</taxon>
    </lineage>
</organism>
<dbReference type="EMBL" id="NCKU01002372">
    <property type="protein sequence ID" value="RWS09736.1"/>
    <property type="molecule type" value="Genomic_DNA"/>
</dbReference>
<dbReference type="EMBL" id="NCKU01002360">
    <property type="protein sequence ID" value="RWS09760.1"/>
    <property type="molecule type" value="Genomic_DNA"/>
</dbReference>
<proteinExistence type="predicted"/>
<dbReference type="Pfam" id="PF10179">
    <property type="entry name" value="NDNF"/>
    <property type="match status" value="1"/>
</dbReference>
<dbReference type="InterPro" id="IPR019326">
    <property type="entry name" value="NDNF"/>
</dbReference>
<name>A0A3S3NV38_9ACAR</name>
<evidence type="ECO:0000313" key="10">
    <source>
        <dbReference type="Proteomes" id="UP000285301"/>
    </source>
</evidence>
<keyword evidence="4" id="KW-0677">Repeat</keyword>
<keyword evidence="5" id="KW-0325">Glycoprotein</keyword>
<reference evidence="9" key="2">
    <citation type="submission" date="2018-11" db="EMBL/GenBank/DDBJ databases">
        <title>Trombidioid mite genomics.</title>
        <authorList>
            <person name="Dong X."/>
        </authorList>
    </citation>
    <scope>NUCLEOTIDE SEQUENCE</scope>
    <source>
        <strain evidence="9">UoL-WK</strain>
    </source>
</reference>
<dbReference type="Pfam" id="PF19433">
    <property type="entry name" value="NDNF_C"/>
    <property type="match status" value="1"/>
</dbReference>
<evidence type="ECO:0000256" key="5">
    <source>
        <dbReference type="ARBA" id="ARBA00023180"/>
    </source>
</evidence>
<evidence type="ECO:0000256" key="2">
    <source>
        <dbReference type="ARBA" id="ARBA00022525"/>
    </source>
</evidence>
<keyword evidence="3" id="KW-0732">Signal</keyword>
<keyword evidence="10" id="KW-1185">Reference proteome</keyword>
<sequence>MRKSRKERKRRRRHKGLKNGLRAIFLTKYSGSERRIYSDELRSFPGIYVLEISSKGSDAIVNVFFSEFYPYPLLPAASDILVTKSATNEIEIKWNASPSEAIIPIDYIVIVSKQRNIVSYCEILERDLKFGDANDHRVNDPLGMTSTSFNHWWGTTVKRLLAESRKLAQSRLKFEFWVQRSRNNTWHSVKNLNSSTLYFVDVIAINRISNATTVYKGISVSTAARVNSSQIKIKDNSWTKIHLTRENNFTRALKYNFDAKAVGNDHSLWIFVQSCSGLGSFKLSWRLSVKEDYFVEEVFDFKTIQILVNDSRSENKNFARKLQLQLHSEFESERIVNILINKKYTKYPFPRMPIDRSLKVFDTLTTHDTMHLAWTASEDEKVRYCILEKEIAPGTDIEAVLDSFLTMQNSCQTSASIDSRSGNQSGFKKVLCRRYHKYSKRRFNNIIMQKVKNLKAATKYVFIVQISKMKGKALFLEPILVSTKSKLQS</sequence>
<dbReference type="AlphaFoldDB" id="A0A3S3NV38"/>
<comment type="caution">
    <text evidence="9">The sequence shown here is derived from an EMBL/GenBank/DDBJ whole genome shotgun (WGS) entry which is preliminary data.</text>
</comment>
<evidence type="ECO:0000256" key="3">
    <source>
        <dbReference type="ARBA" id="ARBA00022729"/>
    </source>
</evidence>
<reference evidence="9 10" key="1">
    <citation type="journal article" date="2018" name="Gigascience">
        <title>Genomes of trombidid mites reveal novel predicted allergens and laterally-transferred genes associated with secondary metabolism.</title>
        <authorList>
            <person name="Dong X."/>
            <person name="Chaisiri K."/>
            <person name="Xia D."/>
            <person name="Armstrong S.D."/>
            <person name="Fang Y."/>
            <person name="Donnelly M.J."/>
            <person name="Kadowaki T."/>
            <person name="McGarry J.W."/>
            <person name="Darby A.C."/>
            <person name="Makepeace B.L."/>
        </authorList>
    </citation>
    <scope>NUCLEOTIDE SEQUENCE [LARGE SCALE GENOMIC DNA]</scope>
    <source>
        <strain evidence="9">UoL-WK</strain>
    </source>
</reference>
<evidence type="ECO:0000256" key="6">
    <source>
        <dbReference type="ARBA" id="ARBA00024096"/>
    </source>
</evidence>
<dbReference type="InterPro" id="IPR055271">
    <property type="entry name" value="NDNF_Fn(III)_1"/>
</dbReference>
<dbReference type="InterPro" id="IPR003961">
    <property type="entry name" value="FN3_dom"/>
</dbReference>
<dbReference type="OrthoDB" id="9872501at2759"/>
<keyword evidence="2" id="KW-0964">Secreted</keyword>
<feature type="domain" description="Fibronectin type-III" evidence="7">
    <location>
        <begin position="74"/>
        <end position="211"/>
    </location>
</feature>
<dbReference type="PANTHER" id="PTHR14619:SF3">
    <property type="entry name" value="PROTEIN NDNF"/>
    <property type="match status" value="1"/>
</dbReference>
<evidence type="ECO:0000313" key="9">
    <source>
        <dbReference type="EMBL" id="RWS09760.1"/>
    </source>
</evidence>
<dbReference type="PANTHER" id="PTHR14619">
    <property type="entry name" value="NEURON-DERIVED NEUROTROPHIC FACTOR"/>
    <property type="match status" value="1"/>
</dbReference>
<dbReference type="SMART" id="SM00060">
    <property type="entry name" value="FN3"/>
    <property type="match status" value="2"/>
</dbReference>
<dbReference type="GO" id="GO:0005576">
    <property type="term" value="C:extracellular region"/>
    <property type="evidence" value="ECO:0007669"/>
    <property type="project" value="UniProtKB-SubCell"/>
</dbReference>
<evidence type="ECO:0000256" key="1">
    <source>
        <dbReference type="ARBA" id="ARBA00004613"/>
    </source>
</evidence>
<evidence type="ECO:0000259" key="7">
    <source>
        <dbReference type="SMART" id="SM00060"/>
    </source>
</evidence>
<dbReference type="SUPFAM" id="SSF49265">
    <property type="entry name" value="Fibronectin type III"/>
    <property type="match status" value="1"/>
</dbReference>
<protein>
    <recommendedName>
        <fullName evidence="6">Protein NDNF</fullName>
    </recommendedName>
</protein>